<name>A0A8B4G479_EIKCO</name>
<sequence>MKASLKTCLPWLLVSAAVLLLNACQILPVR</sequence>
<protein>
    <submittedName>
        <fullName evidence="1">Uncharacterized protein</fullName>
    </submittedName>
</protein>
<evidence type="ECO:0000313" key="1">
    <source>
        <dbReference type="EMBL" id="SNW09308.1"/>
    </source>
</evidence>
<dbReference type="EMBL" id="LT906482">
    <property type="protein sequence ID" value="SNW09308.1"/>
    <property type="molecule type" value="Genomic_DNA"/>
</dbReference>
<organism evidence="1 2">
    <name type="scientific">Eikenella corrodens</name>
    <dbReference type="NCBI Taxonomy" id="539"/>
    <lineage>
        <taxon>Bacteria</taxon>
        <taxon>Pseudomonadati</taxon>
        <taxon>Pseudomonadota</taxon>
        <taxon>Betaproteobacteria</taxon>
        <taxon>Neisseriales</taxon>
        <taxon>Neisseriaceae</taxon>
        <taxon>Eikenella</taxon>
    </lineage>
</organism>
<dbReference type="AlphaFoldDB" id="A0A8B4G479"/>
<accession>A0A8B4G479</accession>
<evidence type="ECO:0000313" key="2">
    <source>
        <dbReference type="Proteomes" id="UP000215465"/>
    </source>
</evidence>
<gene>
    <name evidence="1" type="ORF">SAMEA4412678_01376</name>
</gene>
<proteinExistence type="predicted"/>
<dbReference type="Proteomes" id="UP000215465">
    <property type="component" value="Chromosome 1"/>
</dbReference>
<dbReference type="KEGG" id="ecor:SAMEA4412678_1376"/>
<reference evidence="1 2" key="1">
    <citation type="submission" date="2017-06" db="EMBL/GenBank/DDBJ databases">
        <authorList>
            <consortium name="Pathogen Informatics"/>
        </authorList>
    </citation>
    <scope>NUCLEOTIDE SEQUENCE [LARGE SCALE GENOMIC DNA]</scope>
    <source>
        <strain evidence="1 2">NCTC10596</strain>
    </source>
</reference>